<dbReference type="Proteomes" id="UP000177785">
    <property type="component" value="Unassembled WGS sequence"/>
</dbReference>
<name>A0A1G2G6B6_9BACT</name>
<comment type="caution">
    <text evidence="1">The sequence shown here is derived from an EMBL/GenBank/DDBJ whole genome shotgun (WGS) entry which is preliminary data.</text>
</comment>
<evidence type="ECO:0008006" key="3">
    <source>
        <dbReference type="Google" id="ProtNLM"/>
    </source>
</evidence>
<gene>
    <name evidence="1" type="ORF">A2756_02715</name>
</gene>
<sequence length="203" mass="23717">MKNDNFLKGGQQQMTSQHYIHALLETIRESFLILDPELRVVEANLIFCETFKVTKTETEGQLIYKLGNGQWDIPVLKKMLEDILPTKKTIKDYEISWNFPTIGEKIILLNANQIDSMKLILLAFEDITEKRRLERGLAEYAKGLEVKIIERTKQLSSRIKELEALNKTMIGRELKMVELKKEVEDLKQFHDNTNDNHKDGQQR</sequence>
<accession>A0A1G2G6B6</accession>
<evidence type="ECO:0000313" key="1">
    <source>
        <dbReference type="EMBL" id="OGZ45795.1"/>
    </source>
</evidence>
<evidence type="ECO:0000313" key="2">
    <source>
        <dbReference type="Proteomes" id="UP000177785"/>
    </source>
</evidence>
<dbReference type="SUPFAM" id="SSF55785">
    <property type="entry name" value="PYP-like sensor domain (PAS domain)"/>
    <property type="match status" value="1"/>
</dbReference>
<protein>
    <recommendedName>
        <fullName evidence="3">PAS domain-containing protein</fullName>
    </recommendedName>
</protein>
<dbReference type="Gene3D" id="3.30.450.20">
    <property type="entry name" value="PAS domain"/>
    <property type="match status" value="1"/>
</dbReference>
<dbReference type="EMBL" id="MHNL01000005">
    <property type="protein sequence ID" value="OGZ45795.1"/>
    <property type="molecule type" value="Genomic_DNA"/>
</dbReference>
<dbReference type="STRING" id="1802115.A2756_02715"/>
<organism evidence="1 2">
    <name type="scientific">Candidatus Ryanbacteria bacterium RIFCSPHIGHO2_01_FULL_48_27</name>
    <dbReference type="NCBI Taxonomy" id="1802115"/>
    <lineage>
        <taxon>Bacteria</taxon>
        <taxon>Candidatus Ryaniibacteriota</taxon>
    </lineage>
</organism>
<proteinExistence type="predicted"/>
<reference evidence="1 2" key="1">
    <citation type="journal article" date="2016" name="Nat. Commun.">
        <title>Thousands of microbial genomes shed light on interconnected biogeochemical processes in an aquifer system.</title>
        <authorList>
            <person name="Anantharaman K."/>
            <person name="Brown C.T."/>
            <person name="Hug L.A."/>
            <person name="Sharon I."/>
            <person name="Castelle C.J."/>
            <person name="Probst A.J."/>
            <person name="Thomas B.C."/>
            <person name="Singh A."/>
            <person name="Wilkins M.J."/>
            <person name="Karaoz U."/>
            <person name="Brodie E.L."/>
            <person name="Williams K.H."/>
            <person name="Hubbard S.S."/>
            <person name="Banfield J.F."/>
        </authorList>
    </citation>
    <scope>NUCLEOTIDE SEQUENCE [LARGE SCALE GENOMIC DNA]</scope>
</reference>
<dbReference type="InterPro" id="IPR035965">
    <property type="entry name" value="PAS-like_dom_sf"/>
</dbReference>
<dbReference type="AlphaFoldDB" id="A0A1G2G6B6"/>